<sequence length="225" mass="22909">MADTTDRADTARPAGAVRRALTTTALLCALAVPGCSAPATTDTPSAPASAGASGAATGPKTGTDTGDTGTGNTGTGLAGGLSGTDIGWLQLTIAMDDQARDILERAPDRAGDPALADWAARLAAHHRTELTALRALSAEAGLPDGNPHEGHEMPGMASAAALRELETARGPAFDRLLRTTLHAHLRQTVKLADALLAADADPRTRELARDARESAADAERTMPPA</sequence>
<dbReference type="EMBL" id="JAGPNL010000001">
    <property type="protein sequence ID" value="MBQ0826452.1"/>
    <property type="molecule type" value="Genomic_DNA"/>
</dbReference>
<dbReference type="Pfam" id="PF03713">
    <property type="entry name" value="DUF305"/>
    <property type="match status" value="1"/>
</dbReference>
<evidence type="ECO:0000256" key="1">
    <source>
        <dbReference type="SAM" id="MobiDB-lite"/>
    </source>
</evidence>
<dbReference type="AlphaFoldDB" id="A0A941B1S4"/>
<comment type="caution">
    <text evidence="3">The sequence shown here is derived from an EMBL/GenBank/DDBJ whole genome shotgun (WGS) entry which is preliminary data.</text>
</comment>
<feature type="domain" description="DUF305" evidence="2">
    <location>
        <begin position="85"/>
        <end position="214"/>
    </location>
</feature>
<dbReference type="InterPro" id="IPR012347">
    <property type="entry name" value="Ferritin-like"/>
</dbReference>
<protein>
    <submittedName>
        <fullName evidence="3">DUF305 domain-containing protein</fullName>
    </submittedName>
</protein>
<reference evidence="3" key="1">
    <citation type="submission" date="2021-04" db="EMBL/GenBank/DDBJ databases">
        <title>Genome seq and assembly of Streptomyces sp. RG38.</title>
        <authorList>
            <person name="Chhetri G."/>
        </authorList>
    </citation>
    <scope>NUCLEOTIDE SEQUENCE</scope>
    <source>
        <strain evidence="3">RG38</strain>
    </source>
</reference>
<dbReference type="Gene3D" id="1.20.1260.10">
    <property type="match status" value="1"/>
</dbReference>
<dbReference type="Proteomes" id="UP000677875">
    <property type="component" value="Unassembled WGS sequence"/>
</dbReference>
<gene>
    <name evidence="3" type="ORF">J5Y05_08025</name>
</gene>
<feature type="region of interest" description="Disordered" evidence="1">
    <location>
        <begin position="37"/>
        <end position="79"/>
    </location>
</feature>
<accession>A0A941B1S4</accession>
<evidence type="ECO:0000313" key="4">
    <source>
        <dbReference type="Proteomes" id="UP000677875"/>
    </source>
</evidence>
<feature type="compositionally biased region" description="Gly residues" evidence="1">
    <location>
        <begin position="68"/>
        <end position="79"/>
    </location>
</feature>
<evidence type="ECO:0000313" key="3">
    <source>
        <dbReference type="EMBL" id="MBQ0826452.1"/>
    </source>
</evidence>
<feature type="region of interest" description="Disordered" evidence="1">
    <location>
        <begin position="202"/>
        <end position="225"/>
    </location>
</feature>
<dbReference type="InterPro" id="IPR005183">
    <property type="entry name" value="DUF305_CopM-like"/>
</dbReference>
<evidence type="ECO:0000259" key="2">
    <source>
        <dbReference type="Pfam" id="PF03713"/>
    </source>
</evidence>
<dbReference type="RefSeq" id="WP_210869471.1">
    <property type="nucleotide sequence ID" value="NZ_JAGPNL010000001.1"/>
</dbReference>
<organism evidence="3 4">
    <name type="scientific">Streptomyces tagetis</name>
    <dbReference type="NCBI Taxonomy" id="2820809"/>
    <lineage>
        <taxon>Bacteria</taxon>
        <taxon>Bacillati</taxon>
        <taxon>Actinomycetota</taxon>
        <taxon>Actinomycetes</taxon>
        <taxon>Kitasatosporales</taxon>
        <taxon>Streptomycetaceae</taxon>
        <taxon>Streptomyces</taxon>
    </lineage>
</organism>
<feature type="compositionally biased region" description="Low complexity" evidence="1">
    <location>
        <begin position="37"/>
        <end position="67"/>
    </location>
</feature>
<proteinExistence type="predicted"/>
<keyword evidence="4" id="KW-1185">Reference proteome</keyword>
<name>A0A941B1S4_9ACTN</name>